<dbReference type="Proteomes" id="UP000052015">
    <property type="component" value="Unassembled WGS sequence"/>
</dbReference>
<dbReference type="GO" id="GO:0016757">
    <property type="term" value="F:glycosyltransferase activity"/>
    <property type="evidence" value="ECO:0007669"/>
    <property type="project" value="UniProtKB-KW"/>
</dbReference>
<dbReference type="PANTHER" id="PTHR30474:SF1">
    <property type="entry name" value="PEPTIDOGLYCAN GLYCOSYLTRANSFERASE MRDB"/>
    <property type="match status" value="1"/>
</dbReference>
<keyword evidence="5 11" id="KW-0812">Transmembrane</keyword>
<dbReference type="GO" id="GO:0005886">
    <property type="term" value="C:plasma membrane"/>
    <property type="evidence" value="ECO:0007669"/>
    <property type="project" value="TreeGrafter"/>
</dbReference>
<dbReference type="Pfam" id="PF01098">
    <property type="entry name" value="FTSW_RODA_SPOVE"/>
    <property type="match status" value="1"/>
</dbReference>
<keyword evidence="3" id="KW-0328">Glycosyltransferase</keyword>
<dbReference type="NCBIfam" id="TIGR02210">
    <property type="entry name" value="rodA_shape"/>
    <property type="match status" value="1"/>
</dbReference>
<comment type="caution">
    <text evidence="12">The sequence shown here is derived from an EMBL/GenBank/DDBJ whole genome shotgun (WGS) entry which is preliminary data.</text>
</comment>
<feature type="transmembrane region" description="Helical" evidence="11">
    <location>
        <begin position="343"/>
        <end position="365"/>
    </location>
</feature>
<feature type="transmembrane region" description="Helical" evidence="11">
    <location>
        <begin position="53"/>
        <end position="74"/>
    </location>
</feature>
<comment type="subcellular location">
    <subcellularLocation>
        <location evidence="1">Membrane</location>
        <topology evidence="1">Multi-pass membrane protein</topology>
    </subcellularLocation>
</comment>
<keyword evidence="2" id="KW-1003">Cell membrane</keyword>
<evidence type="ECO:0000256" key="7">
    <source>
        <dbReference type="ARBA" id="ARBA00022984"/>
    </source>
</evidence>
<dbReference type="PROSITE" id="PS00428">
    <property type="entry name" value="FTSW_RODA_SPOVE"/>
    <property type="match status" value="1"/>
</dbReference>
<dbReference type="GO" id="GO:0032153">
    <property type="term" value="C:cell division site"/>
    <property type="evidence" value="ECO:0007669"/>
    <property type="project" value="TreeGrafter"/>
</dbReference>
<reference evidence="12 13" key="1">
    <citation type="submission" date="2015-09" db="EMBL/GenBank/DDBJ databases">
        <title>Draft genome sequence of a Caloramator mitchellensis, a moderate thermophile from the Great Artesian Basin of Australia.</title>
        <authorList>
            <person name="Patel B.K."/>
        </authorList>
    </citation>
    <scope>NUCLEOTIDE SEQUENCE [LARGE SCALE GENOMIC DNA]</scope>
    <source>
        <strain evidence="12 13">VF08</strain>
    </source>
</reference>
<feature type="transmembrane region" description="Helical" evidence="11">
    <location>
        <begin position="20"/>
        <end position="41"/>
    </location>
</feature>
<dbReference type="PANTHER" id="PTHR30474">
    <property type="entry name" value="CELL CYCLE PROTEIN"/>
    <property type="match status" value="1"/>
</dbReference>
<keyword evidence="9 11" id="KW-0472">Membrane</keyword>
<keyword evidence="7" id="KW-0573">Peptidoglycan synthesis</keyword>
<keyword evidence="8 11" id="KW-1133">Transmembrane helix</keyword>
<evidence type="ECO:0000256" key="8">
    <source>
        <dbReference type="ARBA" id="ARBA00022989"/>
    </source>
</evidence>
<keyword evidence="13" id="KW-1185">Reference proteome</keyword>
<evidence type="ECO:0000256" key="6">
    <source>
        <dbReference type="ARBA" id="ARBA00022960"/>
    </source>
</evidence>
<dbReference type="InterPro" id="IPR001182">
    <property type="entry name" value="FtsW/RodA"/>
</dbReference>
<evidence type="ECO:0000313" key="13">
    <source>
        <dbReference type="Proteomes" id="UP000052015"/>
    </source>
</evidence>
<evidence type="ECO:0000256" key="5">
    <source>
        <dbReference type="ARBA" id="ARBA00022692"/>
    </source>
</evidence>
<evidence type="ECO:0000256" key="10">
    <source>
        <dbReference type="ARBA" id="ARBA00023316"/>
    </source>
</evidence>
<sequence>MIRKLGFDKKLLKNIDYSIIFSLIVIAISGLLSIGAATLAFNDGSMQRVIFQGLWFIVSIFLFVIIISFDYNMIGGYYKIIYIVSNLLLVAVLLFGSVRNNAKAWLGIGPFGIQPSEFAKIAIIITIAKLLEDMEDINTFKNLFKIAMVSLIPMALIQLQPDTGTNLIFVMTILGMIFVAGLDLKFIYWSLFTAISSFALIWKLNILKEYQKNRILVFLKPEMDKLGAGYNAYLAKIAIASGKFFGIGLTNSGLTDGKFIPEAPTDFIFCVFAEKFGFIGTLLLLLAYLNIILKGINIAKSSKDKFGMYLTVGILSMFIFQILQNIGMDIGLMPITGIPLPLMSYGGSSLMTTIIAIALVINVGMRKQKINF</sequence>
<feature type="transmembrane region" description="Helical" evidence="11">
    <location>
        <begin position="267"/>
        <end position="293"/>
    </location>
</feature>
<keyword evidence="4" id="KW-0808">Transferase</keyword>
<feature type="transmembrane region" description="Helical" evidence="11">
    <location>
        <begin position="305"/>
        <end position="323"/>
    </location>
</feature>
<dbReference type="AlphaFoldDB" id="A0A0R3K3Z7"/>
<keyword evidence="10" id="KW-0961">Cell wall biogenesis/degradation</keyword>
<organism evidence="12 13">
    <name type="scientific">Caloramator mitchellensis</name>
    <dbReference type="NCBI Taxonomy" id="908809"/>
    <lineage>
        <taxon>Bacteria</taxon>
        <taxon>Bacillati</taxon>
        <taxon>Bacillota</taxon>
        <taxon>Clostridia</taxon>
        <taxon>Eubacteriales</taxon>
        <taxon>Clostridiaceae</taxon>
        <taxon>Caloramator</taxon>
    </lineage>
</organism>
<feature type="transmembrane region" description="Helical" evidence="11">
    <location>
        <begin position="80"/>
        <end position="98"/>
    </location>
</feature>
<evidence type="ECO:0000313" key="12">
    <source>
        <dbReference type="EMBL" id="KRQ88148.1"/>
    </source>
</evidence>
<evidence type="ECO:0000256" key="2">
    <source>
        <dbReference type="ARBA" id="ARBA00022475"/>
    </source>
</evidence>
<evidence type="ECO:0000256" key="1">
    <source>
        <dbReference type="ARBA" id="ARBA00004141"/>
    </source>
</evidence>
<gene>
    <name evidence="12" type="primary">mrdB</name>
    <name evidence="12" type="ORF">ABG79_00318</name>
</gene>
<name>A0A0R3K3Z7_CALMK</name>
<dbReference type="GO" id="GO:0051301">
    <property type="term" value="P:cell division"/>
    <property type="evidence" value="ECO:0007669"/>
    <property type="project" value="InterPro"/>
</dbReference>
<dbReference type="InterPro" id="IPR011923">
    <property type="entry name" value="RodA/MrdB"/>
</dbReference>
<dbReference type="InterPro" id="IPR018365">
    <property type="entry name" value="Cell_cycle_FtsW-rel_CS"/>
</dbReference>
<feature type="transmembrane region" description="Helical" evidence="11">
    <location>
        <begin position="163"/>
        <end position="180"/>
    </location>
</feature>
<evidence type="ECO:0000256" key="3">
    <source>
        <dbReference type="ARBA" id="ARBA00022676"/>
    </source>
</evidence>
<evidence type="ECO:0000256" key="9">
    <source>
        <dbReference type="ARBA" id="ARBA00023136"/>
    </source>
</evidence>
<feature type="transmembrane region" description="Helical" evidence="11">
    <location>
        <begin position="186"/>
        <end position="207"/>
    </location>
</feature>
<dbReference type="GO" id="GO:0008360">
    <property type="term" value="P:regulation of cell shape"/>
    <property type="evidence" value="ECO:0007669"/>
    <property type="project" value="UniProtKB-KW"/>
</dbReference>
<accession>A0A0R3K3Z7</accession>
<dbReference type="STRING" id="908809.ABG79_00318"/>
<protein>
    <submittedName>
        <fullName evidence="12">Rod shape-determining protein RodA</fullName>
    </submittedName>
</protein>
<keyword evidence="6" id="KW-0133">Cell shape</keyword>
<dbReference type="GO" id="GO:0071555">
    <property type="term" value="P:cell wall organization"/>
    <property type="evidence" value="ECO:0007669"/>
    <property type="project" value="UniProtKB-KW"/>
</dbReference>
<evidence type="ECO:0000256" key="4">
    <source>
        <dbReference type="ARBA" id="ARBA00022679"/>
    </source>
</evidence>
<proteinExistence type="predicted"/>
<evidence type="ECO:0000256" key="11">
    <source>
        <dbReference type="SAM" id="Phobius"/>
    </source>
</evidence>
<feature type="transmembrane region" description="Helical" evidence="11">
    <location>
        <begin position="228"/>
        <end position="247"/>
    </location>
</feature>
<dbReference type="PATRIC" id="fig|908809.3.peg.316"/>
<dbReference type="EMBL" id="LKHP01000001">
    <property type="protein sequence ID" value="KRQ88148.1"/>
    <property type="molecule type" value="Genomic_DNA"/>
</dbReference>
<dbReference type="GO" id="GO:0015648">
    <property type="term" value="F:lipid-linked peptidoglycan transporter activity"/>
    <property type="evidence" value="ECO:0007669"/>
    <property type="project" value="TreeGrafter"/>
</dbReference>
<dbReference type="GO" id="GO:0009252">
    <property type="term" value="P:peptidoglycan biosynthetic process"/>
    <property type="evidence" value="ECO:0007669"/>
    <property type="project" value="UniProtKB-KW"/>
</dbReference>